<gene>
    <name evidence="2" type="ORF">METZ01_LOCUS25291</name>
</gene>
<dbReference type="EMBL" id="UINC01001150">
    <property type="protein sequence ID" value="SUZ72437.1"/>
    <property type="molecule type" value="Genomic_DNA"/>
</dbReference>
<proteinExistence type="predicted"/>
<feature type="region of interest" description="Disordered" evidence="1">
    <location>
        <begin position="1"/>
        <end position="27"/>
    </location>
</feature>
<accession>A0A381Q2U7</accession>
<name>A0A381Q2U7_9ZZZZ</name>
<organism evidence="2">
    <name type="scientific">marine metagenome</name>
    <dbReference type="NCBI Taxonomy" id="408172"/>
    <lineage>
        <taxon>unclassified sequences</taxon>
        <taxon>metagenomes</taxon>
        <taxon>ecological metagenomes</taxon>
    </lineage>
</organism>
<reference evidence="2" key="1">
    <citation type="submission" date="2018-05" db="EMBL/GenBank/DDBJ databases">
        <authorList>
            <person name="Lanie J.A."/>
            <person name="Ng W.-L."/>
            <person name="Kazmierczak K.M."/>
            <person name="Andrzejewski T.M."/>
            <person name="Davidsen T.M."/>
            <person name="Wayne K.J."/>
            <person name="Tettelin H."/>
            <person name="Glass J.I."/>
            <person name="Rusch D."/>
            <person name="Podicherti R."/>
            <person name="Tsui H.-C.T."/>
            <person name="Winkler M.E."/>
        </authorList>
    </citation>
    <scope>NUCLEOTIDE SEQUENCE</scope>
</reference>
<evidence type="ECO:0000313" key="2">
    <source>
        <dbReference type="EMBL" id="SUZ72437.1"/>
    </source>
</evidence>
<sequence length="27" mass="2985">MPGRSSGGEEREGPNVDPRFLEQKVGR</sequence>
<feature type="compositionally biased region" description="Basic and acidic residues" evidence="1">
    <location>
        <begin position="7"/>
        <end position="27"/>
    </location>
</feature>
<dbReference type="AlphaFoldDB" id="A0A381Q2U7"/>
<evidence type="ECO:0000256" key="1">
    <source>
        <dbReference type="SAM" id="MobiDB-lite"/>
    </source>
</evidence>
<protein>
    <submittedName>
        <fullName evidence="2">Uncharacterized protein</fullName>
    </submittedName>
</protein>